<dbReference type="InterPro" id="IPR019870">
    <property type="entry name" value="Se_metab_YedF"/>
</dbReference>
<evidence type="ECO:0000259" key="2">
    <source>
        <dbReference type="PROSITE" id="PS01148"/>
    </source>
</evidence>
<gene>
    <name evidence="3" type="primary">yedF</name>
    <name evidence="3" type="ORF">FYJ71_08000</name>
</gene>
<dbReference type="InterPro" id="IPR001455">
    <property type="entry name" value="TusA-like"/>
</dbReference>
<dbReference type="Proteomes" id="UP000440713">
    <property type="component" value="Unassembled WGS sequence"/>
</dbReference>
<accession>A0A6N7X4C3</accession>
<proteinExistence type="inferred from homology"/>
<keyword evidence="4" id="KW-1185">Reference proteome</keyword>
<dbReference type="Gene3D" id="3.40.1260.10">
    <property type="entry name" value="DsrEFH-like"/>
    <property type="match status" value="1"/>
</dbReference>
<name>A0A6N7X4C3_9FIRM</name>
<feature type="domain" description="UPF0033" evidence="2">
    <location>
        <begin position="5"/>
        <end position="29"/>
    </location>
</feature>
<evidence type="ECO:0000256" key="1">
    <source>
        <dbReference type="ARBA" id="ARBA00008984"/>
    </source>
</evidence>
<dbReference type="AlphaFoldDB" id="A0A6N7X4C3"/>
<dbReference type="InterPro" id="IPR003787">
    <property type="entry name" value="Sulphur_relay_DsrE/F-like"/>
</dbReference>
<reference evidence="3 4" key="1">
    <citation type="submission" date="2019-08" db="EMBL/GenBank/DDBJ databases">
        <title>In-depth cultivation of the pig gut microbiome towards novel bacterial diversity and tailored functional studies.</title>
        <authorList>
            <person name="Wylensek D."/>
            <person name="Hitch T.C.A."/>
            <person name="Clavel T."/>
        </authorList>
    </citation>
    <scope>NUCLEOTIDE SEQUENCE [LARGE SCALE GENOMIC DNA]</scope>
    <source>
        <strain evidence="3 4">WCA-SAB-591-4A-A</strain>
    </source>
</reference>
<comment type="similarity">
    <text evidence="1">Belongs to the sulfur carrier protein TusA family.</text>
</comment>
<keyword evidence="3" id="KW-0808">Transferase</keyword>
<dbReference type="EMBL" id="VUNE01000004">
    <property type="protein sequence ID" value="MST62911.1"/>
    <property type="molecule type" value="Genomic_DNA"/>
</dbReference>
<dbReference type="Pfam" id="PF02635">
    <property type="entry name" value="DsrE"/>
    <property type="match status" value="1"/>
</dbReference>
<dbReference type="SUPFAM" id="SSF75169">
    <property type="entry name" value="DsrEFH-like"/>
    <property type="match status" value="1"/>
</dbReference>
<evidence type="ECO:0000313" key="3">
    <source>
        <dbReference type="EMBL" id="MST62911.1"/>
    </source>
</evidence>
<dbReference type="PANTHER" id="PTHR33279:SF6">
    <property type="entry name" value="SULFUR CARRIER PROTEIN YEDF-RELATED"/>
    <property type="match status" value="1"/>
</dbReference>
<organism evidence="3 4">
    <name type="scientific">Peptostreptococcus porci</name>
    <dbReference type="NCBI Taxonomy" id="2652282"/>
    <lineage>
        <taxon>Bacteria</taxon>
        <taxon>Bacillati</taxon>
        <taxon>Bacillota</taxon>
        <taxon>Clostridia</taxon>
        <taxon>Peptostreptococcales</taxon>
        <taxon>Peptostreptococcaceae</taxon>
        <taxon>Peptostreptococcus</taxon>
    </lineage>
</organism>
<dbReference type="RefSeq" id="WP_154538388.1">
    <property type="nucleotide sequence ID" value="NZ_JAXFLG010000087.1"/>
</dbReference>
<dbReference type="PROSITE" id="PS01148">
    <property type="entry name" value="UPF0033"/>
    <property type="match status" value="1"/>
</dbReference>
<protein>
    <submittedName>
        <fullName evidence="3">Sulfurtransferase-like selenium metabolism protein YedF</fullName>
    </submittedName>
</protein>
<evidence type="ECO:0000313" key="4">
    <source>
        <dbReference type="Proteomes" id="UP000440713"/>
    </source>
</evidence>
<sequence length="204" mass="22217">MVVNVDAKGLACPMPVIKTKNALEQIESGIVEVVVSDNVPKENVLKFARSVNCKAEIIKEEKDEIVIRISKENGTKFDIADEDITCDVEIPKGKEVIAIMSNRIGSGNDELGAVLIKGFLFTLTESKPLPKSVLFLNGGVELTTKNEATVEHIKKLEDLGVEILSCGTCLDYYGLKEELKVGTVTNMYTIVEEMKAASKVITIG</sequence>
<dbReference type="InterPro" id="IPR027396">
    <property type="entry name" value="DsrEFH-like"/>
</dbReference>
<dbReference type="Gene3D" id="3.30.110.40">
    <property type="entry name" value="TusA-like domain"/>
    <property type="match status" value="1"/>
</dbReference>
<dbReference type="InterPro" id="IPR036868">
    <property type="entry name" value="TusA-like_sf"/>
</dbReference>
<dbReference type="GO" id="GO:0016740">
    <property type="term" value="F:transferase activity"/>
    <property type="evidence" value="ECO:0007669"/>
    <property type="project" value="UniProtKB-KW"/>
</dbReference>
<dbReference type="PANTHER" id="PTHR33279">
    <property type="entry name" value="SULFUR CARRIER PROTEIN YEDF-RELATED"/>
    <property type="match status" value="1"/>
</dbReference>
<comment type="caution">
    <text evidence="3">The sequence shown here is derived from an EMBL/GenBank/DDBJ whole genome shotgun (WGS) entry which is preliminary data.</text>
</comment>
<dbReference type="NCBIfam" id="TIGR03527">
    <property type="entry name" value="selenium_YedF"/>
    <property type="match status" value="1"/>
</dbReference>
<dbReference type="SUPFAM" id="SSF64307">
    <property type="entry name" value="SirA-like"/>
    <property type="match status" value="1"/>
</dbReference>
<dbReference type="Pfam" id="PF01206">
    <property type="entry name" value="TusA"/>
    <property type="match status" value="1"/>
</dbReference>